<protein>
    <recommendedName>
        <fullName evidence="4">aspartyl aminopeptidase</fullName>
        <ecNumber evidence="4">3.4.11.21</ecNumber>
    </recommendedName>
</protein>
<organism evidence="12 13">
    <name type="scientific">Microbotryum intermedium</name>
    <dbReference type="NCBI Taxonomy" id="269621"/>
    <lineage>
        <taxon>Eukaryota</taxon>
        <taxon>Fungi</taxon>
        <taxon>Dikarya</taxon>
        <taxon>Basidiomycota</taxon>
        <taxon>Pucciniomycotina</taxon>
        <taxon>Microbotryomycetes</taxon>
        <taxon>Microbotryales</taxon>
        <taxon>Microbotryaceae</taxon>
        <taxon>Microbotryum</taxon>
    </lineage>
</organism>
<dbReference type="Pfam" id="PF02127">
    <property type="entry name" value="Peptidase_M18"/>
    <property type="match status" value="1"/>
</dbReference>
<evidence type="ECO:0000256" key="1">
    <source>
        <dbReference type="ARBA" id="ARBA00001335"/>
    </source>
</evidence>
<dbReference type="Proteomes" id="UP000198372">
    <property type="component" value="Unassembled WGS sequence"/>
</dbReference>
<dbReference type="FunFam" id="2.30.250.10:FF:000001">
    <property type="entry name" value="Aspartyl aminopeptidase 1"/>
    <property type="match status" value="1"/>
</dbReference>
<dbReference type="InterPro" id="IPR001948">
    <property type="entry name" value="Peptidase_M18"/>
</dbReference>
<dbReference type="GO" id="GO:0008270">
    <property type="term" value="F:zinc ion binding"/>
    <property type="evidence" value="ECO:0007669"/>
    <property type="project" value="InterPro"/>
</dbReference>
<dbReference type="STRING" id="269621.A0A238FCM7"/>
<evidence type="ECO:0000256" key="4">
    <source>
        <dbReference type="ARBA" id="ARBA00011965"/>
    </source>
</evidence>
<dbReference type="OrthoDB" id="9880441at2759"/>
<dbReference type="PRINTS" id="PR00932">
    <property type="entry name" value="AMINO1PTASE"/>
</dbReference>
<gene>
    <name evidence="12" type="ORF">BQ2448_1019</name>
</gene>
<proteinExistence type="inferred from homology"/>
<keyword evidence="13" id="KW-1185">Reference proteome</keyword>
<dbReference type="SUPFAM" id="SSF101821">
    <property type="entry name" value="Aminopeptidase/glucanase lid domain"/>
    <property type="match status" value="1"/>
</dbReference>
<evidence type="ECO:0000256" key="10">
    <source>
        <dbReference type="ARBA" id="ARBA00023049"/>
    </source>
</evidence>
<comment type="catalytic activity">
    <reaction evidence="1">
        <text>Release of an N-terminal aspartate or glutamate from a peptide, with a preference for aspartate.</text>
        <dbReference type="EC" id="3.4.11.21"/>
    </reaction>
</comment>
<dbReference type="EMBL" id="FMSP01000003">
    <property type="protein sequence ID" value="SCV68898.1"/>
    <property type="molecule type" value="Genomic_DNA"/>
</dbReference>
<keyword evidence="7 11" id="KW-0479">Metal-binding</keyword>
<dbReference type="SUPFAM" id="SSF53187">
    <property type="entry name" value="Zn-dependent exopeptidases"/>
    <property type="match status" value="1"/>
</dbReference>
<dbReference type="GO" id="GO:0008237">
    <property type="term" value="F:metallopeptidase activity"/>
    <property type="evidence" value="ECO:0007669"/>
    <property type="project" value="UniProtKB-KW"/>
</dbReference>
<dbReference type="NCBIfam" id="NF002759">
    <property type="entry name" value="PRK02813.1"/>
    <property type="match status" value="1"/>
</dbReference>
<dbReference type="InterPro" id="IPR023358">
    <property type="entry name" value="Peptidase_M18_dom2"/>
</dbReference>
<dbReference type="GO" id="GO:0006508">
    <property type="term" value="P:proteolysis"/>
    <property type="evidence" value="ECO:0007669"/>
    <property type="project" value="UniProtKB-KW"/>
</dbReference>
<evidence type="ECO:0000313" key="13">
    <source>
        <dbReference type="Proteomes" id="UP000198372"/>
    </source>
</evidence>
<evidence type="ECO:0000313" key="12">
    <source>
        <dbReference type="EMBL" id="SCV68898.1"/>
    </source>
</evidence>
<dbReference type="CDD" id="cd05658">
    <property type="entry name" value="M18_DAP"/>
    <property type="match status" value="1"/>
</dbReference>
<dbReference type="GO" id="GO:0000324">
    <property type="term" value="C:fungal-type vacuole"/>
    <property type="evidence" value="ECO:0007669"/>
    <property type="project" value="TreeGrafter"/>
</dbReference>
<dbReference type="AlphaFoldDB" id="A0A238FCM7"/>
<keyword evidence="9 11" id="KW-0862">Zinc</keyword>
<comment type="cofactor">
    <cofactor evidence="2">
        <name>Zn(2+)</name>
        <dbReference type="ChEBI" id="CHEBI:29105"/>
    </cofactor>
</comment>
<sequence>MRSSLRVLLQQTMSTTESSLAPDYLRLTPLPLPKSIAPARAFIKFVNASPTPFHAVAESVLRLEAVGFTRLSEKDAWDQGDKIRPGGKYYVTRNQSSLIAFTVPEYKKEDEGKPRGISIVGCHTDSPRFIVKPVSRREIGGFAQVGVETYGGGIWATWLDRDLGIAGRVTLSGTTSSMTQGVEYSSHLVLHREPILRMPTIAIHLERSQNDKFYYNPETQQVPILAMANKALNESFAREYDTAEVSFKDPLAITSHHHRQSSVPTEVLAGALRLNLSFPHFHPKAIMLHAIASSLSKSLGEEITPAQIHDFELSLFDVQPSTIGGALNEFIFSPRLDNLFSSFAAVQGLVQSVSSPTWATTSSDGRISMIALFDHEEVGSVSAFGAESNFIESTIERVSVALKSPSESTTSAYQRSLAHSFLLSTDMGHSLHPSFPERHEDLHKPLMNAGPAIKTNAKQRYASTAQTTFLLRRVAAMAQVPLQEYEVRNDMACGSTIGPLVSKIGLRTVDIGCPQLSMHSIRETAGTKDMALLIQLFEAYFANFGKVDDLQVD</sequence>
<evidence type="ECO:0000256" key="6">
    <source>
        <dbReference type="ARBA" id="ARBA00022670"/>
    </source>
</evidence>
<dbReference type="PANTHER" id="PTHR28570">
    <property type="entry name" value="ASPARTYL AMINOPEPTIDASE"/>
    <property type="match status" value="1"/>
</dbReference>
<dbReference type="Gene3D" id="3.40.630.10">
    <property type="entry name" value="Zn peptidases"/>
    <property type="match status" value="1"/>
</dbReference>
<keyword evidence="6 11" id="KW-0645">Protease</keyword>
<dbReference type="Gene3D" id="2.30.250.10">
    <property type="entry name" value="Aminopeptidase i, Domain 2"/>
    <property type="match status" value="1"/>
</dbReference>
<keyword evidence="5 11" id="KW-0031">Aminopeptidase</keyword>
<comment type="similarity">
    <text evidence="3 11">Belongs to the peptidase M18 family.</text>
</comment>
<evidence type="ECO:0000256" key="3">
    <source>
        <dbReference type="ARBA" id="ARBA00008290"/>
    </source>
</evidence>
<dbReference type="GO" id="GO:0004177">
    <property type="term" value="F:aminopeptidase activity"/>
    <property type="evidence" value="ECO:0007669"/>
    <property type="project" value="UniProtKB-KW"/>
</dbReference>
<accession>A0A238FCM7</accession>
<evidence type="ECO:0000256" key="7">
    <source>
        <dbReference type="ARBA" id="ARBA00022723"/>
    </source>
</evidence>
<evidence type="ECO:0000256" key="11">
    <source>
        <dbReference type="RuleBase" id="RU004386"/>
    </source>
</evidence>
<evidence type="ECO:0000256" key="8">
    <source>
        <dbReference type="ARBA" id="ARBA00022801"/>
    </source>
</evidence>
<evidence type="ECO:0000256" key="5">
    <source>
        <dbReference type="ARBA" id="ARBA00022438"/>
    </source>
</evidence>
<dbReference type="EC" id="3.4.11.21" evidence="4"/>
<reference evidence="13" key="1">
    <citation type="submission" date="2016-09" db="EMBL/GenBank/DDBJ databases">
        <authorList>
            <person name="Jeantristanb JTB J.-T."/>
            <person name="Ricardo R."/>
        </authorList>
    </citation>
    <scope>NUCLEOTIDE SEQUENCE [LARGE SCALE GENOMIC DNA]</scope>
</reference>
<evidence type="ECO:0000256" key="9">
    <source>
        <dbReference type="ARBA" id="ARBA00022833"/>
    </source>
</evidence>
<name>A0A238FCM7_9BASI</name>
<evidence type="ECO:0000256" key="2">
    <source>
        <dbReference type="ARBA" id="ARBA00001947"/>
    </source>
</evidence>
<keyword evidence="10 11" id="KW-0482">Metalloprotease</keyword>
<dbReference type="PANTHER" id="PTHR28570:SF3">
    <property type="entry name" value="ASPARTYL AMINOPEPTIDASE"/>
    <property type="match status" value="1"/>
</dbReference>
<keyword evidence="8 11" id="KW-0378">Hydrolase</keyword>